<dbReference type="EMBL" id="JAINUG010000042">
    <property type="protein sequence ID" value="KAJ8406637.1"/>
    <property type="molecule type" value="Genomic_DNA"/>
</dbReference>
<comment type="caution">
    <text evidence="2">The sequence shown here is derived from an EMBL/GenBank/DDBJ whole genome shotgun (WGS) entry which is preliminary data.</text>
</comment>
<gene>
    <name evidence="2" type="ORF">AAFF_G00295530</name>
</gene>
<dbReference type="Proteomes" id="UP001221898">
    <property type="component" value="Unassembled WGS sequence"/>
</dbReference>
<feature type="compositionally biased region" description="Basic and acidic residues" evidence="1">
    <location>
        <begin position="73"/>
        <end position="85"/>
    </location>
</feature>
<protein>
    <submittedName>
        <fullName evidence="2">Uncharacterized protein</fullName>
    </submittedName>
</protein>
<proteinExistence type="predicted"/>
<evidence type="ECO:0000313" key="2">
    <source>
        <dbReference type="EMBL" id="KAJ8406637.1"/>
    </source>
</evidence>
<evidence type="ECO:0000313" key="3">
    <source>
        <dbReference type="Proteomes" id="UP001221898"/>
    </source>
</evidence>
<dbReference type="AlphaFoldDB" id="A0AAD7SPX3"/>
<sequence>MQSLICEEKRGSSITESRLNAHRGRELRYWFDEQVKDGMTIRVKERVDPLKLMDHLVQARHGNPAAGGQRRAVTKDTEAREERANEAWINSG</sequence>
<name>A0AAD7SPX3_9TELE</name>
<keyword evidence="3" id="KW-1185">Reference proteome</keyword>
<feature type="region of interest" description="Disordered" evidence="1">
    <location>
        <begin position="61"/>
        <end position="92"/>
    </location>
</feature>
<evidence type="ECO:0000256" key="1">
    <source>
        <dbReference type="SAM" id="MobiDB-lite"/>
    </source>
</evidence>
<accession>A0AAD7SPX3</accession>
<organism evidence="2 3">
    <name type="scientific">Aldrovandia affinis</name>
    <dbReference type="NCBI Taxonomy" id="143900"/>
    <lineage>
        <taxon>Eukaryota</taxon>
        <taxon>Metazoa</taxon>
        <taxon>Chordata</taxon>
        <taxon>Craniata</taxon>
        <taxon>Vertebrata</taxon>
        <taxon>Euteleostomi</taxon>
        <taxon>Actinopterygii</taxon>
        <taxon>Neopterygii</taxon>
        <taxon>Teleostei</taxon>
        <taxon>Notacanthiformes</taxon>
        <taxon>Halosauridae</taxon>
        <taxon>Aldrovandia</taxon>
    </lineage>
</organism>
<reference evidence="2" key="1">
    <citation type="journal article" date="2023" name="Science">
        <title>Genome structures resolve the early diversification of teleost fishes.</title>
        <authorList>
            <person name="Parey E."/>
            <person name="Louis A."/>
            <person name="Montfort J."/>
            <person name="Bouchez O."/>
            <person name="Roques C."/>
            <person name="Iampietro C."/>
            <person name="Lluch J."/>
            <person name="Castinel A."/>
            <person name="Donnadieu C."/>
            <person name="Desvignes T."/>
            <person name="Floi Bucao C."/>
            <person name="Jouanno E."/>
            <person name="Wen M."/>
            <person name="Mejri S."/>
            <person name="Dirks R."/>
            <person name="Jansen H."/>
            <person name="Henkel C."/>
            <person name="Chen W.J."/>
            <person name="Zahm M."/>
            <person name="Cabau C."/>
            <person name="Klopp C."/>
            <person name="Thompson A.W."/>
            <person name="Robinson-Rechavi M."/>
            <person name="Braasch I."/>
            <person name="Lecointre G."/>
            <person name="Bobe J."/>
            <person name="Postlethwait J.H."/>
            <person name="Berthelot C."/>
            <person name="Roest Crollius H."/>
            <person name="Guiguen Y."/>
        </authorList>
    </citation>
    <scope>NUCLEOTIDE SEQUENCE</scope>
    <source>
        <strain evidence="2">NC1722</strain>
    </source>
</reference>